<organism evidence="1 2">
    <name type="scientific">Callosobruchus maculatus</name>
    <name type="common">Southern cowpea weevil</name>
    <name type="synonym">Pulse bruchid</name>
    <dbReference type="NCBI Taxonomy" id="64391"/>
    <lineage>
        <taxon>Eukaryota</taxon>
        <taxon>Metazoa</taxon>
        <taxon>Ecdysozoa</taxon>
        <taxon>Arthropoda</taxon>
        <taxon>Hexapoda</taxon>
        <taxon>Insecta</taxon>
        <taxon>Pterygota</taxon>
        <taxon>Neoptera</taxon>
        <taxon>Endopterygota</taxon>
        <taxon>Coleoptera</taxon>
        <taxon>Polyphaga</taxon>
        <taxon>Cucujiformia</taxon>
        <taxon>Chrysomeloidea</taxon>
        <taxon>Chrysomelidae</taxon>
        <taxon>Bruchinae</taxon>
        <taxon>Bruchini</taxon>
        <taxon>Callosobruchus</taxon>
    </lineage>
</organism>
<reference evidence="1 2" key="1">
    <citation type="submission" date="2019-01" db="EMBL/GenBank/DDBJ databases">
        <authorList>
            <person name="Sayadi A."/>
        </authorList>
    </citation>
    <scope>NUCLEOTIDE SEQUENCE [LARGE SCALE GENOMIC DNA]</scope>
</reference>
<dbReference type="EMBL" id="CAACVG010007084">
    <property type="protein sequence ID" value="VEN43558.1"/>
    <property type="molecule type" value="Genomic_DNA"/>
</dbReference>
<dbReference type="AlphaFoldDB" id="A0A653C6Q3"/>
<sequence length="123" mass="13865">PTAALKDSPKYQSFIISQNTLKLYSDVKYAPPPKSDTTSPYHTANQTAAHQIRAVGRYCQRESPRPSGRQPVLHHFTIAYSAIPATRSTPLLQSLTIYLVCCVQQRRFCNHNYLALISSLYHS</sequence>
<name>A0A653C6Q3_CALMS</name>
<feature type="non-terminal residue" evidence="1">
    <location>
        <position position="1"/>
    </location>
</feature>
<evidence type="ECO:0000313" key="2">
    <source>
        <dbReference type="Proteomes" id="UP000410492"/>
    </source>
</evidence>
<keyword evidence="2" id="KW-1185">Reference proteome</keyword>
<protein>
    <submittedName>
        <fullName evidence="1">Uncharacterized protein</fullName>
    </submittedName>
</protein>
<proteinExistence type="predicted"/>
<accession>A0A653C6Q3</accession>
<gene>
    <name evidence="1" type="ORF">CALMAC_LOCUS6663</name>
</gene>
<dbReference type="Proteomes" id="UP000410492">
    <property type="component" value="Unassembled WGS sequence"/>
</dbReference>
<evidence type="ECO:0000313" key="1">
    <source>
        <dbReference type="EMBL" id="VEN43558.1"/>
    </source>
</evidence>